<accession>A0A2T3B158</accession>
<protein>
    <submittedName>
        <fullName evidence="2">Uncharacterized protein</fullName>
    </submittedName>
</protein>
<name>A0A2T3B158_AMORE</name>
<evidence type="ECO:0000256" key="1">
    <source>
        <dbReference type="SAM" id="MobiDB-lite"/>
    </source>
</evidence>
<dbReference type="Proteomes" id="UP000241818">
    <property type="component" value="Unassembled WGS sequence"/>
</dbReference>
<dbReference type="EMBL" id="KZ679011">
    <property type="protein sequence ID" value="PSS18296.1"/>
    <property type="molecule type" value="Genomic_DNA"/>
</dbReference>
<feature type="compositionally biased region" description="Basic and acidic residues" evidence="1">
    <location>
        <begin position="23"/>
        <end position="49"/>
    </location>
</feature>
<feature type="compositionally biased region" description="Polar residues" evidence="1">
    <location>
        <begin position="77"/>
        <end position="107"/>
    </location>
</feature>
<evidence type="ECO:0000313" key="3">
    <source>
        <dbReference type="Proteomes" id="UP000241818"/>
    </source>
</evidence>
<dbReference type="AlphaFoldDB" id="A0A2T3B158"/>
<reference evidence="2 3" key="1">
    <citation type="journal article" date="2018" name="New Phytol.">
        <title>Comparative genomics and transcriptomics depict ericoid mycorrhizal fungi as versatile saprotrophs and plant mutualists.</title>
        <authorList>
            <person name="Martino E."/>
            <person name="Morin E."/>
            <person name="Grelet G.A."/>
            <person name="Kuo A."/>
            <person name="Kohler A."/>
            <person name="Daghino S."/>
            <person name="Barry K.W."/>
            <person name="Cichocki N."/>
            <person name="Clum A."/>
            <person name="Dockter R.B."/>
            <person name="Hainaut M."/>
            <person name="Kuo R.C."/>
            <person name="LaButti K."/>
            <person name="Lindahl B.D."/>
            <person name="Lindquist E.A."/>
            <person name="Lipzen A."/>
            <person name="Khouja H.R."/>
            <person name="Magnuson J."/>
            <person name="Murat C."/>
            <person name="Ohm R.A."/>
            <person name="Singer S.W."/>
            <person name="Spatafora J.W."/>
            <person name="Wang M."/>
            <person name="Veneault-Fourrey C."/>
            <person name="Henrissat B."/>
            <person name="Grigoriev I.V."/>
            <person name="Martin F.M."/>
            <person name="Perotto S."/>
        </authorList>
    </citation>
    <scope>NUCLEOTIDE SEQUENCE [LARGE SCALE GENOMIC DNA]</scope>
    <source>
        <strain evidence="2 3">ATCC 22711</strain>
    </source>
</reference>
<gene>
    <name evidence="2" type="ORF">M430DRAFT_58517</name>
</gene>
<dbReference type="RefSeq" id="XP_024720648.1">
    <property type="nucleotide sequence ID" value="XM_024868733.1"/>
</dbReference>
<dbReference type="GeneID" id="36576814"/>
<organism evidence="2 3">
    <name type="scientific">Amorphotheca resinae ATCC 22711</name>
    <dbReference type="NCBI Taxonomy" id="857342"/>
    <lineage>
        <taxon>Eukaryota</taxon>
        <taxon>Fungi</taxon>
        <taxon>Dikarya</taxon>
        <taxon>Ascomycota</taxon>
        <taxon>Pezizomycotina</taxon>
        <taxon>Leotiomycetes</taxon>
        <taxon>Helotiales</taxon>
        <taxon>Amorphothecaceae</taxon>
        <taxon>Amorphotheca</taxon>
    </lineage>
</organism>
<feature type="region of interest" description="Disordered" evidence="1">
    <location>
        <begin position="357"/>
        <end position="420"/>
    </location>
</feature>
<feature type="region of interest" description="Disordered" evidence="1">
    <location>
        <begin position="1"/>
        <end position="125"/>
    </location>
</feature>
<keyword evidence="3" id="KW-1185">Reference proteome</keyword>
<evidence type="ECO:0000313" key="2">
    <source>
        <dbReference type="EMBL" id="PSS18296.1"/>
    </source>
</evidence>
<dbReference type="InParanoid" id="A0A2T3B158"/>
<proteinExistence type="predicted"/>
<feature type="compositionally biased region" description="Basic and acidic residues" evidence="1">
    <location>
        <begin position="57"/>
        <end position="72"/>
    </location>
</feature>
<dbReference type="OrthoDB" id="3439496at2759"/>
<sequence>MAATTSSNPKPKKGQKPATGGIVKDRPHKEKKDAKTLLEEAKAQNKEIQEQDLDAMATDKRERDKAKEDKLADSLFVQENDQPQETAPGSSTVNGTDVSDSGTQPSDTNPPPGYVAASLDPDKPKASIEEVLHGQGLERNVIATPEDEIEDKWSDARFRKKHGLGPDDLRAIGTVRRFGNGKMLVMANGPKHSTTYRLYKVKGEMAGFNVPGLPDLLEDRIGMEEIETVETEKKGKKGKPSFKYGPEHARGIQGVAWYVVESALRDFPDYFPRAVDLVKPKTKPSDFPVTKYDEEGVPVGRMKIVNSVIKIRWEINGESVSSWESRETARRVFEGKGVADEKIFTAAQVQEGDFEEWLKNPQSPERSGTPWRSGLEPTPERELTPGLMSDRGGTPASLARSSRARTPGPKVMIQEPNPGGKIDLMSRDAWIKEFLEIKGITDPASMSPQQDANMMQSWRLYSATMAVA</sequence>